<reference evidence="2 3" key="1">
    <citation type="submission" date="2019-07" db="EMBL/GenBank/DDBJ databases">
        <title>Venturia inaequalis Genome Resource.</title>
        <authorList>
            <person name="Lichtner F.J."/>
        </authorList>
    </citation>
    <scope>NUCLEOTIDE SEQUENCE [LARGE SCALE GENOMIC DNA]</scope>
    <source>
        <strain evidence="2 3">DMI_063113</strain>
    </source>
</reference>
<keyword evidence="3" id="KW-1185">Reference proteome</keyword>
<feature type="region of interest" description="Disordered" evidence="1">
    <location>
        <begin position="39"/>
        <end position="102"/>
    </location>
</feature>
<proteinExistence type="predicted"/>
<protein>
    <submittedName>
        <fullName evidence="2">Uncharacterized protein</fullName>
    </submittedName>
</protein>
<evidence type="ECO:0000313" key="2">
    <source>
        <dbReference type="EMBL" id="KAE9969799.1"/>
    </source>
</evidence>
<organism evidence="2 3">
    <name type="scientific">Venturia inaequalis</name>
    <name type="common">Apple scab fungus</name>
    <dbReference type="NCBI Taxonomy" id="5025"/>
    <lineage>
        <taxon>Eukaryota</taxon>
        <taxon>Fungi</taxon>
        <taxon>Dikarya</taxon>
        <taxon>Ascomycota</taxon>
        <taxon>Pezizomycotina</taxon>
        <taxon>Dothideomycetes</taxon>
        <taxon>Pleosporomycetidae</taxon>
        <taxon>Venturiales</taxon>
        <taxon>Venturiaceae</taxon>
        <taxon>Venturia</taxon>
    </lineage>
</organism>
<comment type="caution">
    <text evidence="2">The sequence shown here is derived from an EMBL/GenBank/DDBJ whole genome shotgun (WGS) entry which is preliminary data.</text>
</comment>
<evidence type="ECO:0000256" key="1">
    <source>
        <dbReference type="SAM" id="MobiDB-lite"/>
    </source>
</evidence>
<dbReference type="AlphaFoldDB" id="A0A8H3UJG4"/>
<dbReference type="Proteomes" id="UP000490939">
    <property type="component" value="Unassembled WGS sequence"/>
</dbReference>
<dbReference type="EMBL" id="WNWR01000752">
    <property type="protein sequence ID" value="KAE9969799.1"/>
    <property type="molecule type" value="Genomic_DNA"/>
</dbReference>
<evidence type="ECO:0000313" key="3">
    <source>
        <dbReference type="Proteomes" id="UP000490939"/>
    </source>
</evidence>
<gene>
    <name evidence="2" type="ORF">EG327_010483</name>
</gene>
<name>A0A8H3UJG4_VENIN</name>
<sequence length="102" mass="10547">MVVRDHSAISPLATVMKRAVYKENGARGEVAASTIFTDLCRGGDSDFTDPDDGDRDGNDPDNGPDGNGSGVSKPEEGDPQDNGPEGVRRVDGDGVLDEGASV</sequence>
<accession>A0A8H3UJG4</accession>